<organism evidence="8 9">
    <name type="scientific">Symbiochloris irregularis</name>
    <dbReference type="NCBI Taxonomy" id="706552"/>
    <lineage>
        <taxon>Eukaryota</taxon>
        <taxon>Viridiplantae</taxon>
        <taxon>Chlorophyta</taxon>
        <taxon>core chlorophytes</taxon>
        <taxon>Trebouxiophyceae</taxon>
        <taxon>Trebouxiales</taxon>
        <taxon>Trebouxiaceae</taxon>
        <taxon>Symbiochloris</taxon>
    </lineage>
</organism>
<dbReference type="Proteomes" id="UP001465755">
    <property type="component" value="Unassembled WGS sequence"/>
</dbReference>
<evidence type="ECO:0000313" key="8">
    <source>
        <dbReference type="EMBL" id="KAK9800260.1"/>
    </source>
</evidence>
<keyword evidence="7" id="KW-0813">Transport</keyword>
<evidence type="ECO:0000256" key="6">
    <source>
        <dbReference type="ARBA" id="ARBA00023136"/>
    </source>
</evidence>
<keyword evidence="6 7" id="KW-0472">Membrane</keyword>
<comment type="similarity">
    <text evidence="3 7">Belongs to the PRA1 family.</text>
</comment>
<feature type="transmembrane region" description="Helical" evidence="7">
    <location>
        <begin position="166"/>
        <end position="185"/>
    </location>
</feature>
<dbReference type="Pfam" id="PF03208">
    <property type="entry name" value="PRA1"/>
    <property type="match status" value="1"/>
</dbReference>
<dbReference type="GO" id="GO:0016192">
    <property type="term" value="P:vesicle-mediated transport"/>
    <property type="evidence" value="ECO:0007669"/>
    <property type="project" value="UniProtKB-ARBA"/>
</dbReference>
<dbReference type="GO" id="GO:0005783">
    <property type="term" value="C:endoplasmic reticulum"/>
    <property type="evidence" value="ECO:0007669"/>
    <property type="project" value="UniProtKB-ARBA"/>
</dbReference>
<accession>A0AAW1NWI3</accession>
<comment type="caution">
    <text evidence="8">The sequence shown here is derived from an EMBL/GenBank/DDBJ whole genome shotgun (WGS) entry which is preliminary data.</text>
</comment>
<protein>
    <recommendedName>
        <fullName evidence="7">PRA1 family protein</fullName>
    </recommendedName>
</protein>
<gene>
    <name evidence="8" type="ORF">WJX73_009395</name>
</gene>
<evidence type="ECO:0000256" key="1">
    <source>
        <dbReference type="ARBA" id="ARBA00002501"/>
    </source>
</evidence>
<comment type="function">
    <text evidence="1 7">May be involved in both secretory and endocytic intracellular trafficking in the endosomal/prevacuolar compartments.</text>
</comment>
<keyword evidence="9" id="KW-1185">Reference proteome</keyword>
<dbReference type="AlphaFoldDB" id="A0AAW1NWI3"/>
<evidence type="ECO:0000256" key="2">
    <source>
        <dbReference type="ARBA" id="ARBA00004141"/>
    </source>
</evidence>
<name>A0AAW1NWI3_9CHLO</name>
<keyword evidence="4 7" id="KW-0812">Transmembrane</keyword>
<evidence type="ECO:0000256" key="5">
    <source>
        <dbReference type="ARBA" id="ARBA00022989"/>
    </source>
</evidence>
<evidence type="ECO:0000256" key="3">
    <source>
        <dbReference type="ARBA" id="ARBA00006483"/>
    </source>
</evidence>
<dbReference type="InterPro" id="IPR004895">
    <property type="entry name" value="Prenylated_rab_accept_PRA1"/>
</dbReference>
<evidence type="ECO:0000256" key="4">
    <source>
        <dbReference type="ARBA" id="ARBA00022692"/>
    </source>
</evidence>
<feature type="transmembrane region" description="Helical" evidence="7">
    <location>
        <begin position="142"/>
        <end position="160"/>
    </location>
</feature>
<evidence type="ECO:0000313" key="9">
    <source>
        <dbReference type="Proteomes" id="UP001465755"/>
    </source>
</evidence>
<sequence length="217" mass="23870">MDWGEVTFEEVLISLREVNWNQPPRPISEFFSSFSSPSTTQKLQTRLKCNAYYYRVNYAIILLAVLTVAFLRNLYALLAISTCALGLLCLNDTFAAALSDRLLRLIRNVYPPLALKIRASSGGHSGLGAPGKAGRDVRIAGVKRGVVAAVILGSGLLMLYRTRALLYLAWALLLGDGGVLLHAGLRTPNLKARLGSAREEFRAVWRGYTAQSHDYTL</sequence>
<keyword evidence="5 7" id="KW-1133">Transmembrane helix</keyword>
<feature type="transmembrane region" description="Helical" evidence="7">
    <location>
        <begin position="52"/>
        <end position="71"/>
    </location>
</feature>
<evidence type="ECO:0000256" key="7">
    <source>
        <dbReference type="RuleBase" id="RU363107"/>
    </source>
</evidence>
<dbReference type="GO" id="GO:0016020">
    <property type="term" value="C:membrane"/>
    <property type="evidence" value="ECO:0007669"/>
    <property type="project" value="UniProtKB-SubCell"/>
</dbReference>
<dbReference type="EMBL" id="JALJOQ010000084">
    <property type="protein sequence ID" value="KAK9800260.1"/>
    <property type="molecule type" value="Genomic_DNA"/>
</dbReference>
<reference evidence="8 9" key="1">
    <citation type="journal article" date="2024" name="Nat. Commun.">
        <title>Phylogenomics reveals the evolutionary origins of lichenization in chlorophyte algae.</title>
        <authorList>
            <person name="Puginier C."/>
            <person name="Libourel C."/>
            <person name="Otte J."/>
            <person name="Skaloud P."/>
            <person name="Haon M."/>
            <person name="Grisel S."/>
            <person name="Petersen M."/>
            <person name="Berrin J.G."/>
            <person name="Delaux P.M."/>
            <person name="Dal Grande F."/>
            <person name="Keller J."/>
        </authorList>
    </citation>
    <scope>NUCLEOTIDE SEQUENCE [LARGE SCALE GENOMIC DNA]</scope>
    <source>
        <strain evidence="8 9">SAG 2036</strain>
    </source>
</reference>
<proteinExistence type="inferred from homology"/>
<dbReference type="PANTHER" id="PTHR12859:SF0">
    <property type="entry name" value="PRA1 FAMILY PROTEIN"/>
    <property type="match status" value="1"/>
</dbReference>
<feature type="transmembrane region" description="Helical" evidence="7">
    <location>
        <begin position="77"/>
        <end position="98"/>
    </location>
</feature>
<dbReference type="PANTHER" id="PTHR12859">
    <property type="entry name" value="PRA1 PROTEIN"/>
    <property type="match status" value="1"/>
</dbReference>
<comment type="subcellular location">
    <subcellularLocation>
        <location evidence="2 7">Membrane</location>
        <topology evidence="2 7">Multi-pass membrane protein</topology>
    </subcellularLocation>
</comment>